<feature type="domain" description="RDD" evidence="7">
    <location>
        <begin position="17"/>
        <end position="142"/>
    </location>
</feature>
<keyword evidence="5 6" id="KW-0472">Membrane</keyword>
<proteinExistence type="predicted"/>
<dbReference type="GO" id="GO:0005886">
    <property type="term" value="C:plasma membrane"/>
    <property type="evidence" value="ECO:0007669"/>
    <property type="project" value="UniProtKB-SubCell"/>
</dbReference>
<keyword evidence="2" id="KW-1003">Cell membrane</keyword>
<dbReference type="Proteomes" id="UP000593580">
    <property type="component" value="Chromosome"/>
</dbReference>
<keyword evidence="9" id="KW-1185">Reference proteome</keyword>
<evidence type="ECO:0000313" key="9">
    <source>
        <dbReference type="Proteomes" id="UP000593580"/>
    </source>
</evidence>
<keyword evidence="4 6" id="KW-1133">Transmembrane helix</keyword>
<evidence type="ECO:0000313" key="8">
    <source>
        <dbReference type="EMBL" id="QOP46332.1"/>
    </source>
</evidence>
<feature type="transmembrane region" description="Helical" evidence="6">
    <location>
        <begin position="111"/>
        <end position="130"/>
    </location>
</feature>
<dbReference type="Pfam" id="PF06271">
    <property type="entry name" value="RDD"/>
    <property type="match status" value="1"/>
</dbReference>
<dbReference type="PANTHER" id="PTHR36115:SF4">
    <property type="entry name" value="MEMBRANE PROTEIN"/>
    <property type="match status" value="1"/>
</dbReference>
<comment type="subcellular location">
    <subcellularLocation>
        <location evidence="1">Cell membrane</location>
        <topology evidence="1">Multi-pass membrane protein</topology>
    </subcellularLocation>
</comment>
<reference evidence="8 9" key="1">
    <citation type="submission" date="2019-07" db="EMBL/GenBank/DDBJ databases">
        <title>Sulfurimonas paralvinellae sp. nov., a novel mesophilic, hydrogen- and sulfur-oxidizing chemolithoautotroph within the Epsilonproteo- bacteria isolated from a deep-sea hydrothermal vent polychaete nest, reclassification of Thiomicrospira denitrificans as Sulfurimonas denitrificans comb. nov. and emended description of the genus Sulfurimonas.</title>
        <authorList>
            <person name="Wang S."/>
            <person name="Jiang L."/>
            <person name="Shao Z."/>
        </authorList>
    </citation>
    <scope>NUCLEOTIDE SEQUENCE [LARGE SCALE GENOMIC DNA]</scope>
    <source>
        <strain evidence="8 9">GO25</strain>
    </source>
</reference>
<evidence type="ECO:0000256" key="6">
    <source>
        <dbReference type="SAM" id="Phobius"/>
    </source>
</evidence>
<evidence type="ECO:0000256" key="3">
    <source>
        <dbReference type="ARBA" id="ARBA00022692"/>
    </source>
</evidence>
<dbReference type="InterPro" id="IPR051791">
    <property type="entry name" value="Pra-immunoreactive"/>
</dbReference>
<sequence length="149" mass="17255">MNEEIENVLHREGFVLADIKKRAIAFFIDEMLLSFLLIIAMSDSFSNAKTVEEMIMLTNSFLWEYILMKIVYQTFFVMQYGATLGKIAMKIRVIEIATLQNPTFAVALNRAVFRIISEMLFYLGFLWGVMDPARQTWHDKTARTLVVNA</sequence>
<feature type="transmembrane region" description="Helical" evidence="6">
    <location>
        <begin position="62"/>
        <end position="82"/>
    </location>
</feature>
<dbReference type="AlphaFoldDB" id="A0A7M1BC10"/>
<protein>
    <submittedName>
        <fullName evidence="8">RDD family protein</fullName>
    </submittedName>
</protein>
<dbReference type="InterPro" id="IPR010432">
    <property type="entry name" value="RDD"/>
</dbReference>
<evidence type="ECO:0000256" key="1">
    <source>
        <dbReference type="ARBA" id="ARBA00004651"/>
    </source>
</evidence>
<dbReference type="KEGG" id="spal:FM071_08535"/>
<organism evidence="8 9">
    <name type="scientific">Sulfurimonas paralvinellae</name>
    <dbReference type="NCBI Taxonomy" id="317658"/>
    <lineage>
        <taxon>Bacteria</taxon>
        <taxon>Pseudomonadati</taxon>
        <taxon>Campylobacterota</taxon>
        <taxon>Epsilonproteobacteria</taxon>
        <taxon>Campylobacterales</taxon>
        <taxon>Sulfurimonadaceae</taxon>
        <taxon>Sulfurimonas</taxon>
    </lineage>
</organism>
<dbReference type="EMBL" id="CP041406">
    <property type="protein sequence ID" value="QOP46332.1"/>
    <property type="molecule type" value="Genomic_DNA"/>
</dbReference>
<dbReference type="PANTHER" id="PTHR36115">
    <property type="entry name" value="PROLINE-RICH ANTIGEN HOMOLOG-RELATED"/>
    <property type="match status" value="1"/>
</dbReference>
<evidence type="ECO:0000259" key="7">
    <source>
        <dbReference type="Pfam" id="PF06271"/>
    </source>
</evidence>
<evidence type="ECO:0000256" key="2">
    <source>
        <dbReference type="ARBA" id="ARBA00022475"/>
    </source>
</evidence>
<name>A0A7M1BC10_9BACT</name>
<evidence type="ECO:0000256" key="4">
    <source>
        <dbReference type="ARBA" id="ARBA00022989"/>
    </source>
</evidence>
<feature type="transmembrane region" description="Helical" evidence="6">
    <location>
        <begin position="23"/>
        <end position="42"/>
    </location>
</feature>
<dbReference type="RefSeq" id="WP_193110591.1">
    <property type="nucleotide sequence ID" value="NZ_CP041406.1"/>
</dbReference>
<accession>A0A7M1BC10</accession>
<gene>
    <name evidence="8" type="ORF">FM071_08535</name>
</gene>
<evidence type="ECO:0000256" key="5">
    <source>
        <dbReference type="ARBA" id="ARBA00023136"/>
    </source>
</evidence>
<keyword evidence="3 6" id="KW-0812">Transmembrane</keyword>